<proteinExistence type="predicted"/>
<dbReference type="Proteomes" id="UP000648187">
    <property type="component" value="Unassembled WGS sequence"/>
</dbReference>
<organism evidence="1 2">
    <name type="scientific">Spodoptera exigua</name>
    <name type="common">Beet armyworm</name>
    <name type="synonym">Noctua fulgens</name>
    <dbReference type="NCBI Taxonomy" id="7107"/>
    <lineage>
        <taxon>Eukaryota</taxon>
        <taxon>Metazoa</taxon>
        <taxon>Ecdysozoa</taxon>
        <taxon>Arthropoda</taxon>
        <taxon>Hexapoda</taxon>
        <taxon>Insecta</taxon>
        <taxon>Pterygota</taxon>
        <taxon>Neoptera</taxon>
        <taxon>Endopterygota</taxon>
        <taxon>Lepidoptera</taxon>
        <taxon>Glossata</taxon>
        <taxon>Ditrysia</taxon>
        <taxon>Noctuoidea</taxon>
        <taxon>Noctuidae</taxon>
        <taxon>Amphipyrinae</taxon>
        <taxon>Spodoptera</taxon>
    </lineage>
</organism>
<accession>A0A835GDB4</accession>
<evidence type="ECO:0000313" key="2">
    <source>
        <dbReference type="Proteomes" id="UP000648187"/>
    </source>
</evidence>
<sequence length="436" mass="49499">MELFKKCIVNFRSSTAPQDIITEICSHLHTLIFETAPTAISAGRDVCLANAMYLYLILATRYHVADQSTLVLSGLQHKSYEVVLTVLNYLLILHKQLEADNNMFHEHLTSIADPSSLDKIKNKTYVQFLCNVLKSHYKECREKSLKILVLEGNTQRDIIETKIGVAVTDDIVIEKLIDCIQTEYETLTHVYLQSLVNFVSERIQAGSICTRVVLNVISTVYECSSAENCENTRTVAVSFIERNYQHLFKLDTRELTAAEQFELQATVWATIISLLEDDEEIIRQRVSDVVSDDRVIPSRAARLALNIIRRQCAGAGGVALFALIALLDFQSVVVMADDVSDECRVFDQNERYNIFLEESIWTITCGDIIANEYKVDNSKLLEIISRPDYEGTFEKLCKDNLDMYRKMAAGHKLPRNEALNPKIKLLVDKLRDTSAQ</sequence>
<evidence type="ECO:0000313" key="1">
    <source>
        <dbReference type="EMBL" id="KAF9414923.1"/>
    </source>
</evidence>
<comment type="caution">
    <text evidence="1">The sequence shown here is derived from an EMBL/GenBank/DDBJ whole genome shotgun (WGS) entry which is preliminary data.</text>
</comment>
<dbReference type="AlphaFoldDB" id="A0A835GDB4"/>
<name>A0A835GDB4_SPOEX</name>
<reference evidence="1" key="1">
    <citation type="submission" date="2020-08" db="EMBL/GenBank/DDBJ databases">
        <title>Spodoptera exigua strain:BAW_Kor-Di-RS1 Genome sequencing and assembly.</title>
        <authorList>
            <person name="Kim J."/>
            <person name="Nam H.Y."/>
            <person name="Kwon M."/>
            <person name="Choi J.H."/>
            <person name="Cho S.R."/>
            <person name="Kim G.-H."/>
        </authorList>
    </citation>
    <scope>NUCLEOTIDE SEQUENCE</scope>
    <source>
        <strain evidence="1">BAW_Kor-Di-RS1</strain>
        <tissue evidence="1">Whole-body</tissue>
    </source>
</reference>
<dbReference type="EMBL" id="JACKWZ010000121">
    <property type="protein sequence ID" value="KAF9414923.1"/>
    <property type="molecule type" value="Genomic_DNA"/>
</dbReference>
<keyword evidence="2" id="KW-1185">Reference proteome</keyword>
<gene>
    <name evidence="1" type="ORF">HW555_007314</name>
</gene>
<protein>
    <submittedName>
        <fullName evidence="1">Uncharacterized protein</fullName>
    </submittedName>
</protein>